<organism evidence="1 2">
    <name type="scientific">Citrobacter arsenatis</name>
    <dbReference type="NCBI Taxonomy" id="2546350"/>
    <lineage>
        <taxon>Bacteria</taxon>
        <taxon>Pseudomonadati</taxon>
        <taxon>Pseudomonadota</taxon>
        <taxon>Gammaproteobacteria</taxon>
        <taxon>Enterobacterales</taxon>
        <taxon>Enterobacteriaceae</taxon>
        <taxon>Citrobacter</taxon>
    </lineage>
</organism>
<gene>
    <name evidence="1" type="ORF">E1B03_11150</name>
</gene>
<proteinExistence type="predicted"/>
<dbReference type="EMBL" id="CP037864">
    <property type="protein sequence ID" value="QBM22955.1"/>
    <property type="molecule type" value="Genomic_DNA"/>
</dbReference>
<dbReference type="AlphaFoldDB" id="A0A4P6WMM0"/>
<evidence type="ECO:0000313" key="2">
    <source>
        <dbReference type="Proteomes" id="UP000293850"/>
    </source>
</evidence>
<name>A0A4P6WMM0_9ENTR</name>
<reference evidence="1 2" key="1">
    <citation type="submission" date="2019-03" db="EMBL/GenBank/DDBJ databases">
        <title>Complete genome sequence of an arsenate-respiring bacteria, Citrobacter sp. LY-1.</title>
        <authorList>
            <person name="Wang H."/>
            <person name="Liu Y."/>
            <person name="Li Q."/>
            <person name="Huang J."/>
        </authorList>
    </citation>
    <scope>NUCLEOTIDE SEQUENCE [LARGE SCALE GENOMIC DNA]</scope>
    <source>
        <strain evidence="1 2">LY-1</strain>
    </source>
</reference>
<sequence>MPITETEWNEHHQKYGTQSIETMSIDDYRRALVEEAFFWDEPHGIVMHTLSGERIITNTEQLDALLEHLEGYRVLLPEPPR</sequence>
<dbReference type="RefSeq" id="WP_133086207.1">
    <property type="nucleotide sequence ID" value="NZ_CP037864.1"/>
</dbReference>
<evidence type="ECO:0000313" key="1">
    <source>
        <dbReference type="EMBL" id="QBM22955.1"/>
    </source>
</evidence>
<dbReference type="KEGG" id="cars:E1B03_11150"/>
<protein>
    <submittedName>
        <fullName evidence="1">Uncharacterized protein</fullName>
    </submittedName>
</protein>
<keyword evidence="2" id="KW-1185">Reference proteome</keyword>
<accession>A0A4P6WMM0</accession>
<dbReference type="Proteomes" id="UP000293850">
    <property type="component" value="Chromosome"/>
</dbReference>